<organism evidence="2 3">
    <name type="scientific">Romboutsia lituseburensis DSM 797</name>
    <dbReference type="NCBI Taxonomy" id="1121325"/>
    <lineage>
        <taxon>Bacteria</taxon>
        <taxon>Bacillati</taxon>
        <taxon>Bacillota</taxon>
        <taxon>Clostridia</taxon>
        <taxon>Peptostreptococcales</taxon>
        <taxon>Peptostreptococcaceae</taxon>
        <taxon>Romboutsia</taxon>
    </lineage>
</organism>
<reference evidence="2 3" key="1">
    <citation type="submission" date="2016-10" db="EMBL/GenBank/DDBJ databases">
        <authorList>
            <person name="de Groot N.N."/>
        </authorList>
    </citation>
    <scope>NUCLEOTIDE SEQUENCE [LARGE SCALE GENOMIC DNA]</scope>
    <source>
        <strain evidence="2 3">DSM 797</strain>
    </source>
</reference>
<accession>A0A1G9RNH7</accession>
<dbReference type="STRING" id="1121325.SAMN04515677_10746"/>
<gene>
    <name evidence="2" type="ORF">SAMN04515677_10746</name>
</gene>
<evidence type="ECO:0000313" key="3">
    <source>
        <dbReference type="Proteomes" id="UP000199068"/>
    </source>
</evidence>
<dbReference type="SUPFAM" id="SSF51206">
    <property type="entry name" value="cAMP-binding domain-like"/>
    <property type="match status" value="1"/>
</dbReference>
<evidence type="ECO:0000259" key="1">
    <source>
        <dbReference type="PROSITE" id="PS50042"/>
    </source>
</evidence>
<protein>
    <submittedName>
        <fullName evidence="2">cAMP-binding domain of CRP or a regulatory subunit of cAMP-dependent protein kinases</fullName>
    </submittedName>
</protein>
<dbReference type="InterPro" id="IPR018490">
    <property type="entry name" value="cNMP-bd_dom_sf"/>
</dbReference>
<dbReference type="InterPro" id="IPR014710">
    <property type="entry name" value="RmlC-like_jellyroll"/>
</dbReference>
<feature type="domain" description="Cyclic nucleotide-binding" evidence="1">
    <location>
        <begin position="16"/>
        <end position="105"/>
    </location>
</feature>
<dbReference type="Gene3D" id="2.60.120.10">
    <property type="entry name" value="Jelly Rolls"/>
    <property type="match status" value="1"/>
</dbReference>
<keyword evidence="2" id="KW-0418">Kinase</keyword>
<sequence length="224" mass="26649">MKLEDTVIYHSIKKHMDEIEIYKYKKGQYISSGVESVDGVFFILEGIVRVECMTKYGKSFLVDIVPEDEFVGKISDLYDQSLFCDIIAENSVTLAKINASTFKILQNNPEFLNIFFFKTSKRMYNMYKKLIMKDLFRFEELFAHYILENSKDDIFKFKSIYSLCHLLSTSRKNLYNTINKFVEKKYIEKKENTFIIKDKDALISISKYVKEYTRKDEKKLKFEL</sequence>
<dbReference type="CDD" id="cd00038">
    <property type="entry name" value="CAP_ED"/>
    <property type="match status" value="1"/>
</dbReference>
<dbReference type="AlphaFoldDB" id="A0A1G9RNH7"/>
<dbReference type="GO" id="GO:0016301">
    <property type="term" value="F:kinase activity"/>
    <property type="evidence" value="ECO:0007669"/>
    <property type="project" value="UniProtKB-KW"/>
</dbReference>
<dbReference type="PROSITE" id="PS50042">
    <property type="entry name" value="CNMP_BINDING_3"/>
    <property type="match status" value="1"/>
</dbReference>
<dbReference type="InterPro" id="IPR000595">
    <property type="entry name" value="cNMP-bd_dom"/>
</dbReference>
<dbReference type="RefSeq" id="WP_092726827.1">
    <property type="nucleotide sequence ID" value="NZ_FNGW01000007.1"/>
</dbReference>
<proteinExistence type="predicted"/>
<dbReference type="Proteomes" id="UP000199068">
    <property type="component" value="Unassembled WGS sequence"/>
</dbReference>
<evidence type="ECO:0000313" key="2">
    <source>
        <dbReference type="EMBL" id="SDM23945.1"/>
    </source>
</evidence>
<keyword evidence="2" id="KW-0808">Transferase</keyword>
<name>A0A1G9RNH7_9FIRM</name>
<dbReference type="EMBL" id="FNGW01000007">
    <property type="protein sequence ID" value="SDM23945.1"/>
    <property type="molecule type" value="Genomic_DNA"/>
</dbReference>
<keyword evidence="3" id="KW-1185">Reference proteome</keyword>
<dbReference type="Pfam" id="PF00027">
    <property type="entry name" value="cNMP_binding"/>
    <property type="match status" value="1"/>
</dbReference>